<dbReference type="EMBL" id="BMCH01000004">
    <property type="protein sequence ID" value="GGC31991.1"/>
    <property type="molecule type" value="Genomic_DNA"/>
</dbReference>
<evidence type="ECO:0000256" key="1">
    <source>
        <dbReference type="ARBA" id="ARBA00004141"/>
    </source>
</evidence>
<dbReference type="InterPro" id="IPR000620">
    <property type="entry name" value="EamA_dom"/>
</dbReference>
<sequence>MKQSSGYVSGMIGITIFSGSLPATRLAETGFPPLFLTAARAVIAALLAIALLTVFRQKKPGRDALLPLAIVALGVVIGYPLLSACALQYIEAVRSAMWTGLLPLSTALFAVLRNGEHPSLRFWIFSLCGAAAVLFYALTQTHGGSLVGDGLMLASILVCGLGYAEGAALSRQLGGWQVISWALILALPLMSVLAFANHPVNWVQISPSAWVSLFYVAFFSMMLGFVFWYHGLAQGGIARIGQLQLLQPFGGLALSAFVLHEVIPPLLVGVTCLVLFCVFGARRAA</sequence>
<feature type="transmembrane region" description="Helical" evidence="6">
    <location>
        <begin position="176"/>
        <end position="196"/>
    </location>
</feature>
<dbReference type="RefSeq" id="WP_188426346.1">
    <property type="nucleotide sequence ID" value="NZ_BMCH01000004.1"/>
</dbReference>
<dbReference type="InterPro" id="IPR037185">
    <property type="entry name" value="EmrE-like"/>
</dbReference>
<feature type="transmembrane region" description="Helical" evidence="6">
    <location>
        <begin position="144"/>
        <end position="164"/>
    </location>
</feature>
<feature type="domain" description="EamA" evidence="7">
    <location>
        <begin position="5"/>
        <end position="136"/>
    </location>
</feature>
<protein>
    <submittedName>
        <fullName evidence="8">Transporter</fullName>
    </submittedName>
</protein>
<evidence type="ECO:0000313" key="8">
    <source>
        <dbReference type="EMBL" id="GGC31991.1"/>
    </source>
</evidence>
<comment type="caution">
    <text evidence="8">The sequence shown here is derived from an EMBL/GenBank/DDBJ whole genome shotgun (WGS) entry which is preliminary data.</text>
</comment>
<comment type="subcellular location">
    <subcellularLocation>
        <location evidence="1">Membrane</location>
        <topology evidence="1">Multi-pass membrane protein</topology>
    </subcellularLocation>
</comment>
<comment type="similarity">
    <text evidence="2">Belongs to the EamA transporter family.</text>
</comment>
<organism evidence="8 9">
    <name type="scientific">Asaia siamensis</name>
    <dbReference type="NCBI Taxonomy" id="110479"/>
    <lineage>
        <taxon>Bacteria</taxon>
        <taxon>Pseudomonadati</taxon>
        <taxon>Pseudomonadota</taxon>
        <taxon>Alphaproteobacteria</taxon>
        <taxon>Acetobacterales</taxon>
        <taxon>Acetobacteraceae</taxon>
        <taxon>Asaia</taxon>
    </lineage>
</organism>
<feature type="domain" description="EamA" evidence="7">
    <location>
        <begin position="148"/>
        <end position="279"/>
    </location>
</feature>
<evidence type="ECO:0000256" key="5">
    <source>
        <dbReference type="ARBA" id="ARBA00023136"/>
    </source>
</evidence>
<feature type="transmembrane region" description="Helical" evidence="6">
    <location>
        <begin position="208"/>
        <end position="229"/>
    </location>
</feature>
<keyword evidence="9" id="KW-1185">Reference proteome</keyword>
<dbReference type="SUPFAM" id="SSF103481">
    <property type="entry name" value="Multidrug resistance efflux transporter EmrE"/>
    <property type="match status" value="2"/>
</dbReference>
<dbReference type="InterPro" id="IPR050638">
    <property type="entry name" value="AA-Vitamin_Transporters"/>
</dbReference>
<reference evidence="9" key="1">
    <citation type="journal article" date="2019" name="Int. J. Syst. Evol. Microbiol.">
        <title>The Global Catalogue of Microorganisms (GCM) 10K type strain sequencing project: providing services to taxonomists for standard genome sequencing and annotation.</title>
        <authorList>
            <consortium name="The Broad Institute Genomics Platform"/>
            <consortium name="The Broad Institute Genome Sequencing Center for Infectious Disease"/>
            <person name="Wu L."/>
            <person name="Ma J."/>
        </authorList>
    </citation>
    <scope>NUCLEOTIDE SEQUENCE [LARGE SCALE GENOMIC DNA]</scope>
    <source>
        <strain evidence="9">CCM 7132</strain>
    </source>
</reference>
<feature type="transmembrane region" description="Helical" evidence="6">
    <location>
        <begin position="33"/>
        <end position="52"/>
    </location>
</feature>
<dbReference type="Pfam" id="PF00892">
    <property type="entry name" value="EamA"/>
    <property type="match status" value="2"/>
</dbReference>
<evidence type="ECO:0000256" key="4">
    <source>
        <dbReference type="ARBA" id="ARBA00022989"/>
    </source>
</evidence>
<accession>A0ABQ1M164</accession>
<evidence type="ECO:0000313" key="9">
    <source>
        <dbReference type="Proteomes" id="UP000637769"/>
    </source>
</evidence>
<dbReference type="Proteomes" id="UP000637769">
    <property type="component" value="Unassembled WGS sequence"/>
</dbReference>
<keyword evidence="3 6" id="KW-0812">Transmembrane</keyword>
<feature type="transmembrane region" description="Helical" evidence="6">
    <location>
        <begin position="263"/>
        <end position="281"/>
    </location>
</feature>
<proteinExistence type="inferred from homology"/>
<dbReference type="PANTHER" id="PTHR32322">
    <property type="entry name" value="INNER MEMBRANE TRANSPORTER"/>
    <property type="match status" value="1"/>
</dbReference>
<name>A0ABQ1M164_9PROT</name>
<gene>
    <name evidence="8" type="ORF">GCM10007207_16840</name>
</gene>
<feature type="transmembrane region" description="Helical" evidence="6">
    <location>
        <begin position="120"/>
        <end position="138"/>
    </location>
</feature>
<dbReference type="PANTHER" id="PTHR32322:SF2">
    <property type="entry name" value="EAMA DOMAIN-CONTAINING PROTEIN"/>
    <property type="match status" value="1"/>
</dbReference>
<evidence type="ECO:0000256" key="2">
    <source>
        <dbReference type="ARBA" id="ARBA00007362"/>
    </source>
</evidence>
<keyword evidence="4 6" id="KW-1133">Transmembrane helix</keyword>
<dbReference type="Gene3D" id="1.10.3730.20">
    <property type="match status" value="1"/>
</dbReference>
<keyword evidence="5 6" id="KW-0472">Membrane</keyword>
<evidence type="ECO:0000256" key="6">
    <source>
        <dbReference type="SAM" id="Phobius"/>
    </source>
</evidence>
<feature type="transmembrane region" description="Helical" evidence="6">
    <location>
        <begin position="7"/>
        <end position="27"/>
    </location>
</feature>
<evidence type="ECO:0000256" key="3">
    <source>
        <dbReference type="ARBA" id="ARBA00022692"/>
    </source>
</evidence>
<evidence type="ECO:0000259" key="7">
    <source>
        <dbReference type="Pfam" id="PF00892"/>
    </source>
</evidence>
<feature type="transmembrane region" description="Helical" evidence="6">
    <location>
        <begin position="64"/>
        <end position="90"/>
    </location>
</feature>